<dbReference type="OrthoDB" id="4822895at2"/>
<dbReference type="SUPFAM" id="SSF103473">
    <property type="entry name" value="MFS general substrate transporter"/>
    <property type="match status" value="1"/>
</dbReference>
<dbReference type="AlphaFoldDB" id="A0A368W1A6"/>
<feature type="transmembrane region" description="Helical" evidence="6">
    <location>
        <begin position="154"/>
        <end position="175"/>
    </location>
</feature>
<organism evidence="8 9">
    <name type="scientific">Paenibacillus prosopidis</name>
    <dbReference type="NCBI Taxonomy" id="630520"/>
    <lineage>
        <taxon>Bacteria</taxon>
        <taxon>Bacillati</taxon>
        <taxon>Bacillota</taxon>
        <taxon>Bacilli</taxon>
        <taxon>Bacillales</taxon>
        <taxon>Paenibacillaceae</taxon>
        <taxon>Paenibacillus</taxon>
    </lineage>
</organism>
<dbReference type="InterPro" id="IPR001958">
    <property type="entry name" value="Tet-R_TetA/multi-R_MdtG-like"/>
</dbReference>
<feature type="transmembrane region" description="Helical" evidence="6">
    <location>
        <begin position="236"/>
        <end position="254"/>
    </location>
</feature>
<evidence type="ECO:0000256" key="2">
    <source>
        <dbReference type="ARBA" id="ARBA00022448"/>
    </source>
</evidence>
<dbReference type="GO" id="GO:0005886">
    <property type="term" value="C:plasma membrane"/>
    <property type="evidence" value="ECO:0007669"/>
    <property type="project" value="UniProtKB-SubCell"/>
</dbReference>
<evidence type="ECO:0000256" key="4">
    <source>
        <dbReference type="ARBA" id="ARBA00022989"/>
    </source>
</evidence>
<evidence type="ECO:0000256" key="6">
    <source>
        <dbReference type="SAM" id="Phobius"/>
    </source>
</evidence>
<evidence type="ECO:0000256" key="3">
    <source>
        <dbReference type="ARBA" id="ARBA00022692"/>
    </source>
</evidence>
<dbReference type="PROSITE" id="PS50850">
    <property type="entry name" value="MFS"/>
    <property type="match status" value="1"/>
</dbReference>
<feature type="transmembrane region" description="Helical" evidence="6">
    <location>
        <begin position="337"/>
        <end position="370"/>
    </location>
</feature>
<dbReference type="InterPro" id="IPR011701">
    <property type="entry name" value="MFS"/>
</dbReference>
<keyword evidence="9" id="KW-1185">Reference proteome</keyword>
<feature type="transmembrane region" description="Helical" evidence="6">
    <location>
        <begin position="204"/>
        <end position="224"/>
    </location>
</feature>
<dbReference type="InterPro" id="IPR052528">
    <property type="entry name" value="Sugar_transport-like"/>
</dbReference>
<feature type="domain" description="Major facilitator superfamily (MFS) profile" evidence="7">
    <location>
        <begin position="1"/>
        <end position="375"/>
    </location>
</feature>
<dbReference type="PANTHER" id="PTHR23526">
    <property type="entry name" value="INTEGRAL MEMBRANE TRANSPORT PROTEIN-RELATED"/>
    <property type="match status" value="1"/>
</dbReference>
<keyword evidence="3 6" id="KW-0812">Transmembrane</keyword>
<comment type="caution">
    <text evidence="8">The sequence shown here is derived from an EMBL/GenBank/DDBJ whole genome shotgun (WGS) entry which is preliminary data.</text>
</comment>
<proteinExistence type="predicted"/>
<keyword evidence="5 6" id="KW-0472">Membrane</keyword>
<dbReference type="CDD" id="cd17325">
    <property type="entry name" value="MFS_MdtG_SLC18_like"/>
    <property type="match status" value="1"/>
</dbReference>
<dbReference type="GO" id="GO:0022857">
    <property type="term" value="F:transmembrane transporter activity"/>
    <property type="evidence" value="ECO:0007669"/>
    <property type="project" value="InterPro"/>
</dbReference>
<feature type="transmembrane region" description="Helical" evidence="6">
    <location>
        <begin position="92"/>
        <end position="114"/>
    </location>
</feature>
<dbReference type="EMBL" id="QPJD01000006">
    <property type="protein sequence ID" value="RCW48391.1"/>
    <property type="molecule type" value="Genomic_DNA"/>
</dbReference>
<protein>
    <submittedName>
        <fullName evidence="8">Putative MFS family arabinose efflux permease</fullName>
    </submittedName>
</protein>
<feature type="transmembrane region" description="Helical" evidence="6">
    <location>
        <begin position="126"/>
        <end position="148"/>
    </location>
</feature>
<dbReference type="RefSeq" id="WP_114380013.1">
    <property type="nucleotide sequence ID" value="NZ_QPJD01000006.1"/>
</dbReference>
<comment type="subcellular location">
    <subcellularLocation>
        <location evidence="1">Cell membrane</location>
        <topology evidence="1">Multi-pass membrane protein</topology>
    </subcellularLocation>
</comment>
<dbReference type="Gene3D" id="1.20.1250.20">
    <property type="entry name" value="MFS general substrate transporter like domains"/>
    <property type="match status" value="2"/>
</dbReference>
<dbReference type="PANTHER" id="PTHR23526:SF4">
    <property type="entry name" value="INTEGRAL MEMBRANE TRANSPORT PROTEIN"/>
    <property type="match status" value="1"/>
</dbReference>
<feature type="transmembrane region" description="Helical" evidence="6">
    <location>
        <begin position="69"/>
        <end position="86"/>
    </location>
</feature>
<evidence type="ECO:0000259" key="7">
    <source>
        <dbReference type="PROSITE" id="PS50850"/>
    </source>
</evidence>
<feature type="transmembrane region" description="Helical" evidence="6">
    <location>
        <begin position="38"/>
        <end position="57"/>
    </location>
</feature>
<keyword evidence="2" id="KW-0813">Transport</keyword>
<reference evidence="8 9" key="1">
    <citation type="submission" date="2018-07" db="EMBL/GenBank/DDBJ databases">
        <title>Genomic Encyclopedia of Type Strains, Phase III (KMG-III): the genomes of soil and plant-associated and newly described type strains.</title>
        <authorList>
            <person name="Whitman W."/>
        </authorList>
    </citation>
    <scope>NUCLEOTIDE SEQUENCE [LARGE SCALE GENOMIC DNA]</scope>
    <source>
        <strain evidence="8 9">CECT 7506</strain>
    </source>
</reference>
<name>A0A368W1A6_9BACL</name>
<gene>
    <name evidence="8" type="ORF">DFP97_10691</name>
</gene>
<keyword evidence="4 6" id="KW-1133">Transmembrane helix</keyword>
<dbReference type="InterPro" id="IPR036259">
    <property type="entry name" value="MFS_trans_sf"/>
</dbReference>
<evidence type="ECO:0000256" key="1">
    <source>
        <dbReference type="ARBA" id="ARBA00004651"/>
    </source>
</evidence>
<evidence type="ECO:0000313" key="8">
    <source>
        <dbReference type="EMBL" id="RCW48391.1"/>
    </source>
</evidence>
<dbReference type="Pfam" id="PF07690">
    <property type="entry name" value="MFS_1"/>
    <property type="match status" value="1"/>
</dbReference>
<feature type="transmembrane region" description="Helical" evidence="6">
    <location>
        <begin position="266"/>
        <end position="284"/>
    </location>
</feature>
<dbReference type="PRINTS" id="PR01035">
    <property type="entry name" value="TCRTETA"/>
</dbReference>
<accession>A0A368W1A6</accession>
<evidence type="ECO:0000313" key="9">
    <source>
        <dbReference type="Proteomes" id="UP000252415"/>
    </source>
</evidence>
<dbReference type="Proteomes" id="UP000252415">
    <property type="component" value="Unassembled WGS sequence"/>
</dbReference>
<dbReference type="InterPro" id="IPR020846">
    <property type="entry name" value="MFS_dom"/>
</dbReference>
<evidence type="ECO:0000256" key="5">
    <source>
        <dbReference type="ARBA" id="ARBA00023136"/>
    </source>
</evidence>
<sequence length="387" mass="41660">MLLRTVIIIVFCFQFILNMTRPIIPLQATGLGASTFEVGLLAAAYAFLPLFIAIRAGKIADRIGDRLPVMIGHVGVALGMALPGLIPSMWSLFVSQVIVGVAHIFIVISLQNVLGNSASPEKRDHYFSMFATFVSIAAVIGPVTGGYLAEYISYPTVFLLSLVVSIFSILFSVFLPHEPRKKTASAIGLMASVEMLKMPILRKALIASALALYSRDIFVAYFPLYGQGLGMTATTIGWILSLQGFMMVAVRLFLTKLTDQFGRDNVLVWSVLLAGASFVLVPFTHNFYLIGLWASLMGIGLGSGQPLSMATTYNASPKSRTGEVLGLRLSINRVSQLLAPLFFGVVGASLGLFSVFFISGAFLIGGTWAIKPEQGLNTSLKGEKQTS</sequence>